<proteinExistence type="predicted"/>
<dbReference type="GeneID" id="23462038"/>
<dbReference type="KEGG" id="vg:23462038"/>
<accession>A0A0B5J8K7</accession>
<dbReference type="EMBL" id="KP136319">
    <property type="protein sequence ID" value="AJF97121.1"/>
    <property type="molecule type" value="Genomic_DNA"/>
</dbReference>
<evidence type="ECO:0000313" key="2">
    <source>
        <dbReference type="Proteomes" id="UP000202511"/>
    </source>
</evidence>
<reference evidence="1 2" key="1">
    <citation type="journal article" date="2015" name="Parasitol. Res.">
        <title>Viruses in close associations with free-living amoebae.</title>
        <authorList>
            <person name="Scheid P."/>
        </authorList>
    </citation>
    <scope>NUCLEOTIDE SEQUENCE [LARGE SCALE GENOMIC DNA]</scope>
    <source>
        <strain evidence="1">KlaHel</strain>
    </source>
</reference>
<evidence type="ECO:0000313" key="1">
    <source>
        <dbReference type="EMBL" id="AJF97121.1"/>
    </source>
</evidence>
<organism evidence="1 2">
    <name type="scientific">Pandoravirus inopinatum</name>
    <dbReference type="NCBI Taxonomy" id="1605721"/>
    <lineage>
        <taxon>Viruses</taxon>
        <taxon>Pandoravirus</taxon>
    </lineage>
</organism>
<protein>
    <submittedName>
        <fullName evidence="1">Uncharacterized protein</fullName>
    </submittedName>
</protein>
<name>A0A0B5J8K7_9VIRU</name>
<dbReference type="Proteomes" id="UP000202511">
    <property type="component" value="Segment"/>
</dbReference>
<sequence length="105" mass="11117">MAPMSGQHLVDATDTVVSSYACGSKSDDSCLANDQPTATWLTPAGIEPAHSLSQRDYIENGMLSMPNPKLSDKPCCLDPKPECNRESIAPTVAFGFGFAPANTAR</sequence>
<dbReference type="RefSeq" id="YP_009119356.1">
    <property type="nucleotide sequence ID" value="NC_026440.1"/>
</dbReference>